<dbReference type="CDD" id="cd22157">
    <property type="entry name" value="F-box_AtFBW1-like"/>
    <property type="match status" value="1"/>
</dbReference>
<dbReference type="SMART" id="SM00256">
    <property type="entry name" value="FBOX"/>
    <property type="match status" value="1"/>
</dbReference>
<evidence type="ECO:0000313" key="8">
    <source>
        <dbReference type="Proteomes" id="UP001234989"/>
    </source>
</evidence>
<dbReference type="AlphaFoldDB" id="A0AAF0U6T1"/>
<evidence type="ECO:0000256" key="1">
    <source>
        <dbReference type="ARBA" id="ARBA00004613"/>
    </source>
</evidence>
<reference evidence="7" key="1">
    <citation type="submission" date="2023-08" db="EMBL/GenBank/DDBJ databases">
        <title>A de novo genome assembly of Solanum verrucosum Schlechtendal, a Mexican diploid species geographically isolated from the other diploid A-genome species in potato relatives.</title>
        <authorList>
            <person name="Hosaka K."/>
        </authorList>
    </citation>
    <scope>NUCLEOTIDE SEQUENCE</scope>
    <source>
        <tissue evidence="7">Young leaves</tissue>
    </source>
</reference>
<evidence type="ECO:0000313" key="7">
    <source>
        <dbReference type="EMBL" id="WMV40495.1"/>
    </source>
</evidence>
<keyword evidence="3" id="KW-0713">Self-incompatibility</keyword>
<evidence type="ECO:0000256" key="4">
    <source>
        <dbReference type="ARBA" id="ARBA00022525"/>
    </source>
</evidence>
<gene>
    <name evidence="7" type="ORF">MTR67_033880</name>
</gene>
<keyword evidence="5" id="KW-0732">Signal</keyword>
<dbReference type="NCBIfam" id="TIGR01640">
    <property type="entry name" value="F_box_assoc_1"/>
    <property type="match status" value="1"/>
</dbReference>
<dbReference type="GO" id="GO:0005576">
    <property type="term" value="C:extracellular region"/>
    <property type="evidence" value="ECO:0007669"/>
    <property type="project" value="UniProtKB-SubCell"/>
</dbReference>
<keyword evidence="8" id="KW-1185">Reference proteome</keyword>
<dbReference type="InterPro" id="IPR001810">
    <property type="entry name" value="F-box_dom"/>
</dbReference>
<evidence type="ECO:0000256" key="3">
    <source>
        <dbReference type="ARBA" id="ARBA00022471"/>
    </source>
</evidence>
<dbReference type="InterPro" id="IPR036047">
    <property type="entry name" value="F-box-like_dom_sf"/>
</dbReference>
<dbReference type="InterPro" id="IPR011043">
    <property type="entry name" value="Gal_Oxase/kelch_b-propeller"/>
</dbReference>
<dbReference type="PANTHER" id="PTHR31672:SF13">
    <property type="entry name" value="F-BOX PROTEIN CPR30-LIKE"/>
    <property type="match status" value="1"/>
</dbReference>
<dbReference type="InterPro" id="IPR010264">
    <property type="entry name" value="Self-incomp_S1"/>
</dbReference>
<evidence type="ECO:0000256" key="5">
    <source>
        <dbReference type="ARBA" id="ARBA00022729"/>
    </source>
</evidence>
<dbReference type="Pfam" id="PF05938">
    <property type="entry name" value="Self-incomp_S1"/>
    <property type="match status" value="1"/>
</dbReference>
<accession>A0AAF0U6T1</accession>
<dbReference type="EMBL" id="CP133619">
    <property type="protein sequence ID" value="WMV40495.1"/>
    <property type="molecule type" value="Genomic_DNA"/>
</dbReference>
<dbReference type="InterPro" id="IPR017451">
    <property type="entry name" value="F-box-assoc_interact_dom"/>
</dbReference>
<sequence>MSDETADCSLTGDVIYEILLRLPVKSLLRFRSVSKSWYCYISSRDFIQMHRRQPVHEKLLRVSDRGPRDIPTISFFSLDPKITTVVVDDEIDELGDFDSSPDPSVVVVDLPFPCTPDDEVRVVGSCNGLLCVHFNRSSSIILWNPATRKYKLLESPDCVSFYSDPFFPCIMLGFVLQTNDYKVIKLPSSSNNPKVWVYSLNSDSWEEIEAPILHGLLPKGGSAVILNHCLYWLSYSNDDDNELDIITCFDLYNQVFTRIKLPNLDTVTNLTIQKLVILKGCLSMITYSGNGIAVNNYEVWVMSEQQGAAEFWTKQFAFSSFSNLARPVGSWRKAELPDKKIVVITNNHTNYLSVRCFSFDDDGEVKHLNTMGTFNITVKIRKFFPTSTMFNCSTNMGTFVAFNSHYECVSHSGPCEWRFDENFTYRYSPKEEKWVAHEYNPNYESLTRGGVIKGKKMGKEKEHIIMQETKIVATITSTTILFLFMININVSNVAGLPNEKIVVITNNHTNYLSVRCFSFDADGDVKHLNTMGSFNITIKIRKLFPTSTMFNCSTNMGTFVAFNSHYECVSHSRPCEWKFDENFTYRFSPKEEKWVAHEYNPNYESLTRGGVIKGYYVN</sequence>
<protein>
    <recommendedName>
        <fullName evidence="6">F-box domain-containing protein</fullName>
    </recommendedName>
</protein>
<dbReference type="InterPro" id="IPR006527">
    <property type="entry name" value="F-box-assoc_dom_typ1"/>
</dbReference>
<dbReference type="SUPFAM" id="SSF81383">
    <property type="entry name" value="F-box domain"/>
    <property type="match status" value="1"/>
</dbReference>
<organism evidence="7 8">
    <name type="scientific">Solanum verrucosum</name>
    <dbReference type="NCBI Taxonomy" id="315347"/>
    <lineage>
        <taxon>Eukaryota</taxon>
        <taxon>Viridiplantae</taxon>
        <taxon>Streptophyta</taxon>
        <taxon>Embryophyta</taxon>
        <taxon>Tracheophyta</taxon>
        <taxon>Spermatophyta</taxon>
        <taxon>Magnoliopsida</taxon>
        <taxon>eudicotyledons</taxon>
        <taxon>Gunneridae</taxon>
        <taxon>Pentapetalae</taxon>
        <taxon>asterids</taxon>
        <taxon>lamiids</taxon>
        <taxon>Solanales</taxon>
        <taxon>Solanaceae</taxon>
        <taxon>Solanoideae</taxon>
        <taxon>Solaneae</taxon>
        <taxon>Solanum</taxon>
    </lineage>
</organism>
<dbReference type="Gene3D" id="1.20.1280.50">
    <property type="match status" value="1"/>
</dbReference>
<dbReference type="PANTHER" id="PTHR31672">
    <property type="entry name" value="BNACNNG10540D PROTEIN"/>
    <property type="match status" value="1"/>
</dbReference>
<comment type="similarity">
    <text evidence="2">Belongs to the plant self-incompatibility (S1) protein family.</text>
</comment>
<dbReference type="GO" id="GO:0060320">
    <property type="term" value="P:rejection of self pollen"/>
    <property type="evidence" value="ECO:0007669"/>
    <property type="project" value="UniProtKB-KW"/>
</dbReference>
<feature type="domain" description="F-box" evidence="6">
    <location>
        <begin position="10"/>
        <end position="50"/>
    </location>
</feature>
<comment type="subcellular location">
    <subcellularLocation>
        <location evidence="1">Secreted</location>
    </subcellularLocation>
</comment>
<dbReference type="SUPFAM" id="SSF50965">
    <property type="entry name" value="Galactose oxidase, central domain"/>
    <property type="match status" value="1"/>
</dbReference>
<dbReference type="Pfam" id="PF00646">
    <property type="entry name" value="F-box"/>
    <property type="match status" value="1"/>
</dbReference>
<name>A0AAF0U6T1_SOLVR</name>
<evidence type="ECO:0000259" key="6">
    <source>
        <dbReference type="SMART" id="SM00256"/>
    </source>
</evidence>
<dbReference type="InterPro" id="IPR050796">
    <property type="entry name" value="SCF_F-box_component"/>
</dbReference>
<dbReference type="Proteomes" id="UP001234989">
    <property type="component" value="Chromosome 8"/>
</dbReference>
<dbReference type="Pfam" id="PF07734">
    <property type="entry name" value="FBA_1"/>
    <property type="match status" value="1"/>
</dbReference>
<keyword evidence="4" id="KW-0964">Secreted</keyword>
<proteinExistence type="inferred from homology"/>
<evidence type="ECO:0000256" key="2">
    <source>
        <dbReference type="ARBA" id="ARBA00005581"/>
    </source>
</evidence>